<keyword evidence="2" id="KW-1185">Reference proteome</keyword>
<evidence type="ECO:0000313" key="2">
    <source>
        <dbReference type="Proteomes" id="UP000027821"/>
    </source>
</evidence>
<evidence type="ECO:0000313" key="1">
    <source>
        <dbReference type="EMBL" id="KEO72217.1"/>
    </source>
</evidence>
<dbReference type="InterPro" id="IPR008969">
    <property type="entry name" value="CarboxyPept-like_regulatory"/>
</dbReference>
<dbReference type="OrthoDB" id="5505971at2"/>
<dbReference type="eggNOG" id="COG3078">
    <property type="taxonomic scope" value="Bacteria"/>
</dbReference>
<proteinExistence type="predicted"/>
<accession>A0A074LEL1</accession>
<comment type="caution">
    <text evidence="1">The sequence shown here is derived from an EMBL/GenBank/DDBJ whole genome shotgun (WGS) entry which is preliminary data.</text>
</comment>
<dbReference type="EMBL" id="JMIH01000027">
    <property type="protein sequence ID" value="KEO72217.1"/>
    <property type="molecule type" value="Genomic_DNA"/>
</dbReference>
<gene>
    <name evidence="1" type="ORF">EL17_18920</name>
</gene>
<reference evidence="1 2" key="1">
    <citation type="submission" date="2014-04" db="EMBL/GenBank/DDBJ databases">
        <title>Characterization and application of a salt tolerant electro-active bacterium.</title>
        <authorList>
            <person name="Yang L."/>
            <person name="Wei S."/>
            <person name="Tay Q.X.M."/>
        </authorList>
    </citation>
    <scope>NUCLEOTIDE SEQUENCE [LARGE SCALE GENOMIC DNA]</scope>
    <source>
        <strain evidence="1 2">LY1</strain>
    </source>
</reference>
<name>A0A074LEL1_9BACT</name>
<evidence type="ECO:0008006" key="3">
    <source>
        <dbReference type="Google" id="ProtNLM"/>
    </source>
</evidence>
<dbReference type="AlphaFoldDB" id="A0A074LEL1"/>
<protein>
    <recommendedName>
        <fullName evidence="3">Secretin/TonB short N-terminal domain-containing protein</fullName>
    </recommendedName>
</protein>
<dbReference type="STRING" id="1048983.EL17_18920"/>
<dbReference type="Proteomes" id="UP000027821">
    <property type="component" value="Unassembled WGS sequence"/>
</dbReference>
<organism evidence="1 2">
    <name type="scientific">Anditalea andensis</name>
    <dbReference type="NCBI Taxonomy" id="1048983"/>
    <lineage>
        <taxon>Bacteria</taxon>
        <taxon>Pseudomonadati</taxon>
        <taxon>Bacteroidota</taxon>
        <taxon>Cytophagia</taxon>
        <taxon>Cytophagales</taxon>
        <taxon>Cytophagaceae</taxon>
        <taxon>Anditalea</taxon>
    </lineage>
</organism>
<sequence>MVVFDFFRYSLINRMEKTFLSLLLFFQIFSSLAQEVPILERKVSMLAQDERIDFFLKRLSQEAGCLFSYSSSAIDVGRTVSGTFYDQPLREVLEKVFEGEVVIKQKGVYVILTPKAPSEKEVVFSGYVVDESTGKGIRDATVYDPITLKSSTTDEFGFFELSLKNFKMDSIRLVVNKKDYADTLLVKDKKNPFQRIQLKTPEIDLEEVGKSLTKPMKDFWVWTKNSAGFTNVENVSDTMYRRFQVSVLPFIGTNRKLSGNVVNDYSINLLGGFSGGTNKFEWGGWFNLNKGNVQYVQWAGLFNQVGGNVKGLQVAGLANGALGDVKAAQLAGLVNFTAGNVEGIQMAGILNLATKDFKGVQMGAIANYAHNDLEGVQMSGILNVGRNIKGAQIGLFNYADSVRGASIGFFSFVRKGYHQVEIGADEVLPINISIRSGTRGFYNMLFAGVRPEIADSTTWAFGYGIGTSPRLGKKLHLNFELSASQMIKGNVEALNLINKAYLGIEYQIVKGFGIYLGPSLNWRVYDSSFTDHPEMFTYSNPTIRNENAMPMENIVSQLWIGGRAGLRFF</sequence>
<dbReference type="SUPFAM" id="SSF49464">
    <property type="entry name" value="Carboxypeptidase regulatory domain-like"/>
    <property type="match status" value="1"/>
</dbReference>